<evidence type="ECO:0000256" key="1">
    <source>
        <dbReference type="SAM" id="MobiDB-lite"/>
    </source>
</evidence>
<feature type="compositionally biased region" description="Low complexity" evidence="1">
    <location>
        <begin position="35"/>
        <end position="50"/>
    </location>
</feature>
<gene>
    <name evidence="2" type="ORF">B0T18DRAFT_388852</name>
</gene>
<feature type="compositionally biased region" description="Polar residues" evidence="1">
    <location>
        <begin position="109"/>
        <end position="120"/>
    </location>
</feature>
<dbReference type="Proteomes" id="UP001172155">
    <property type="component" value="Unassembled WGS sequence"/>
</dbReference>
<feature type="region of interest" description="Disordered" evidence="1">
    <location>
        <begin position="1"/>
        <end position="180"/>
    </location>
</feature>
<evidence type="ECO:0000313" key="2">
    <source>
        <dbReference type="EMBL" id="KAK0749223.1"/>
    </source>
</evidence>
<dbReference type="AlphaFoldDB" id="A0AA40F120"/>
<name>A0AA40F120_9PEZI</name>
<protein>
    <submittedName>
        <fullName evidence="2">Uncharacterized protein</fullName>
    </submittedName>
</protein>
<feature type="compositionally biased region" description="Basic and acidic residues" evidence="1">
    <location>
        <begin position="128"/>
        <end position="140"/>
    </location>
</feature>
<organism evidence="2 3">
    <name type="scientific">Schizothecium vesticola</name>
    <dbReference type="NCBI Taxonomy" id="314040"/>
    <lineage>
        <taxon>Eukaryota</taxon>
        <taxon>Fungi</taxon>
        <taxon>Dikarya</taxon>
        <taxon>Ascomycota</taxon>
        <taxon>Pezizomycotina</taxon>
        <taxon>Sordariomycetes</taxon>
        <taxon>Sordariomycetidae</taxon>
        <taxon>Sordariales</taxon>
        <taxon>Schizotheciaceae</taxon>
        <taxon>Schizothecium</taxon>
    </lineage>
</organism>
<keyword evidence="3" id="KW-1185">Reference proteome</keyword>
<sequence length="243" mass="26049">MEASNAGPQRFASGRGGPRPLAQQPSTPFYSAPDSWTSSLSSYPSTAEYSLPGTSPGIHGDSGFGLSVANTSDSMIVERGSPPLPPSFPIEEGRGEDQGKLPLGDRNNVLATTSSPTQGPKATVVDEGITHGRKNEKGSEHNIPTLDDYPSRRHDLSRNHPLSGPPYPSQFDDNDLGGLHSVDANALESRITHRQQASGTLTFASTSRDGDAVVDNDFVFLPPTDGKEDLLDWVKVRRQKRDS</sequence>
<dbReference type="EMBL" id="JAUKUD010000003">
    <property type="protein sequence ID" value="KAK0749223.1"/>
    <property type="molecule type" value="Genomic_DNA"/>
</dbReference>
<comment type="caution">
    <text evidence="2">The sequence shown here is derived from an EMBL/GenBank/DDBJ whole genome shotgun (WGS) entry which is preliminary data.</text>
</comment>
<feature type="compositionally biased region" description="Basic and acidic residues" evidence="1">
    <location>
        <begin position="149"/>
        <end position="158"/>
    </location>
</feature>
<proteinExistence type="predicted"/>
<evidence type="ECO:0000313" key="3">
    <source>
        <dbReference type="Proteomes" id="UP001172155"/>
    </source>
</evidence>
<accession>A0AA40F120</accession>
<reference evidence="2" key="1">
    <citation type="submission" date="2023-06" db="EMBL/GenBank/DDBJ databases">
        <title>Genome-scale phylogeny and comparative genomics of the fungal order Sordariales.</title>
        <authorList>
            <consortium name="Lawrence Berkeley National Laboratory"/>
            <person name="Hensen N."/>
            <person name="Bonometti L."/>
            <person name="Westerberg I."/>
            <person name="Brannstrom I.O."/>
            <person name="Guillou S."/>
            <person name="Cros-Aarteil S."/>
            <person name="Calhoun S."/>
            <person name="Haridas S."/>
            <person name="Kuo A."/>
            <person name="Mondo S."/>
            <person name="Pangilinan J."/>
            <person name="Riley R."/>
            <person name="LaButti K."/>
            <person name="Andreopoulos B."/>
            <person name="Lipzen A."/>
            <person name="Chen C."/>
            <person name="Yanf M."/>
            <person name="Daum C."/>
            <person name="Ng V."/>
            <person name="Clum A."/>
            <person name="Steindorff A."/>
            <person name="Ohm R."/>
            <person name="Martin F."/>
            <person name="Silar P."/>
            <person name="Natvig D."/>
            <person name="Lalanne C."/>
            <person name="Gautier V."/>
            <person name="Ament-velasquez S.L."/>
            <person name="Kruys A."/>
            <person name="Hutchinson M.I."/>
            <person name="Powell A.J."/>
            <person name="Barry K."/>
            <person name="Miller A.N."/>
            <person name="Grigoriev I.V."/>
            <person name="Debuchy R."/>
            <person name="Gladieux P."/>
            <person name="Thoren M.H."/>
            <person name="Johannesson H."/>
        </authorList>
    </citation>
    <scope>NUCLEOTIDE SEQUENCE</scope>
    <source>
        <strain evidence="2">SMH3187-1</strain>
    </source>
</reference>